<keyword evidence="7 11" id="KW-1133">Transmembrane helix</keyword>
<feature type="transmembrane region" description="Helical" evidence="11">
    <location>
        <begin position="30"/>
        <end position="49"/>
    </location>
</feature>
<comment type="subcellular location">
    <subcellularLocation>
        <location evidence="11 12">Cell membrane</location>
        <topology evidence="11 12">Multi-pass membrane protein</topology>
    </subcellularLocation>
    <subcellularLocation>
        <location evidence="1">Membrane</location>
        <topology evidence="1">Multi-pass membrane protein</topology>
    </subcellularLocation>
</comment>
<dbReference type="InterPro" id="IPR000568">
    <property type="entry name" value="ATP_synth_F0_asu"/>
</dbReference>
<evidence type="ECO:0000256" key="8">
    <source>
        <dbReference type="ARBA" id="ARBA00023065"/>
    </source>
</evidence>
<dbReference type="NCBIfam" id="NF004482">
    <property type="entry name" value="PRK05815.2-4"/>
    <property type="match status" value="1"/>
</dbReference>
<dbReference type="PANTHER" id="PTHR11410:SF0">
    <property type="entry name" value="ATP SYNTHASE SUBUNIT A"/>
    <property type="match status" value="1"/>
</dbReference>
<feature type="transmembrane region" description="Helical" evidence="11">
    <location>
        <begin position="185"/>
        <end position="208"/>
    </location>
</feature>
<proteinExistence type="inferred from homology"/>
<evidence type="ECO:0000256" key="5">
    <source>
        <dbReference type="ARBA" id="ARBA00022692"/>
    </source>
</evidence>
<dbReference type="SUPFAM" id="SSF81336">
    <property type="entry name" value="F1F0 ATP synthase subunit A"/>
    <property type="match status" value="1"/>
</dbReference>
<keyword evidence="14" id="KW-1185">Reference proteome</keyword>
<dbReference type="InterPro" id="IPR045083">
    <property type="entry name" value="ATP_synth_F0_asu_bact/mt"/>
</dbReference>
<dbReference type="Pfam" id="PF00119">
    <property type="entry name" value="ATP-synt_A"/>
    <property type="match status" value="1"/>
</dbReference>
<keyword evidence="9 11" id="KW-0472">Membrane</keyword>
<dbReference type="GO" id="GO:0046933">
    <property type="term" value="F:proton-transporting ATP synthase activity, rotational mechanism"/>
    <property type="evidence" value="ECO:0007669"/>
    <property type="project" value="UniProtKB-UniRule"/>
</dbReference>
<reference evidence="13 14" key="1">
    <citation type="submission" date="2017-05" db="EMBL/GenBank/DDBJ databases">
        <title>Full genome sequence of Pseudorhodoplanes sinuspersici.</title>
        <authorList>
            <person name="Dastgheib S.M.M."/>
            <person name="Shavandi M."/>
            <person name="Tirandaz H."/>
        </authorList>
    </citation>
    <scope>NUCLEOTIDE SEQUENCE [LARGE SCALE GENOMIC DNA]</scope>
    <source>
        <strain evidence="13 14">RIPI110</strain>
    </source>
</reference>
<dbReference type="CDD" id="cd00310">
    <property type="entry name" value="ATP-synt_Fo_a_6"/>
    <property type="match status" value="1"/>
</dbReference>
<dbReference type="FunFam" id="1.20.120.220:FF:000003">
    <property type="entry name" value="ATP synthase subunit a"/>
    <property type="match status" value="1"/>
</dbReference>
<dbReference type="InterPro" id="IPR023011">
    <property type="entry name" value="ATP_synth_F0_asu_AS"/>
</dbReference>
<evidence type="ECO:0000256" key="2">
    <source>
        <dbReference type="ARBA" id="ARBA00006810"/>
    </source>
</evidence>
<sequence>MADPIHQFEIQKIVTLGHIGGHEIAFTNSALYMFLAVAGVSLLMLGATASRAVIPGRMQSIAEITYEFVADTLRSSAGKEGMKFFPLVFTLFTFILFANMIGMIPGTFTVTSHLIITAALAMIVFLTVLIYGFYKNGVKFLKLFVPSGVPIYIMPLIVLIEVISFLSRPISHSVRLFANVFAGHITLKVFAGFVTMLGGLGFLGWLGAVLPLGMTVALTALEFLVAFLQAYVFTILTCIYLNDAIHPGH</sequence>
<evidence type="ECO:0000256" key="10">
    <source>
        <dbReference type="ARBA" id="ARBA00023310"/>
    </source>
</evidence>
<dbReference type="HAMAP" id="MF_01393">
    <property type="entry name" value="ATP_synth_a_bact"/>
    <property type="match status" value="1"/>
</dbReference>
<keyword evidence="10 11" id="KW-0066">ATP synthesis</keyword>
<keyword evidence="8 11" id="KW-0406">Ion transport</keyword>
<dbReference type="AlphaFoldDB" id="A0A1W6ZMQ8"/>
<evidence type="ECO:0000256" key="11">
    <source>
        <dbReference type="HAMAP-Rule" id="MF_01393"/>
    </source>
</evidence>
<evidence type="ECO:0000256" key="6">
    <source>
        <dbReference type="ARBA" id="ARBA00022781"/>
    </source>
</evidence>
<dbReference type="KEGG" id="psin:CAK95_05535"/>
<keyword evidence="5 11" id="KW-0812">Transmembrane</keyword>
<organism evidence="13 14">
    <name type="scientific">Pseudorhodoplanes sinuspersici</name>
    <dbReference type="NCBI Taxonomy" id="1235591"/>
    <lineage>
        <taxon>Bacteria</taxon>
        <taxon>Pseudomonadati</taxon>
        <taxon>Pseudomonadota</taxon>
        <taxon>Alphaproteobacteria</taxon>
        <taxon>Hyphomicrobiales</taxon>
        <taxon>Pseudorhodoplanes</taxon>
    </lineage>
</organism>
<evidence type="ECO:0000313" key="13">
    <source>
        <dbReference type="EMBL" id="ARP98602.1"/>
    </source>
</evidence>
<feature type="transmembrane region" description="Helical" evidence="11">
    <location>
        <begin position="110"/>
        <end position="131"/>
    </location>
</feature>
<dbReference type="PRINTS" id="PR00123">
    <property type="entry name" value="ATPASEA"/>
</dbReference>
<comment type="similarity">
    <text evidence="2 11 12">Belongs to the ATPase A chain family.</text>
</comment>
<comment type="function">
    <text evidence="11 12">Key component of the proton channel; it plays a direct role in the translocation of protons across the membrane.</text>
</comment>
<feature type="transmembrane region" description="Helical" evidence="11">
    <location>
        <begin position="143"/>
        <end position="165"/>
    </location>
</feature>
<dbReference type="PANTHER" id="PTHR11410">
    <property type="entry name" value="ATP SYNTHASE SUBUNIT A"/>
    <property type="match status" value="1"/>
</dbReference>
<dbReference type="OrthoDB" id="9809130at2"/>
<dbReference type="Gene3D" id="1.20.120.220">
    <property type="entry name" value="ATP synthase, F0 complex, subunit A"/>
    <property type="match status" value="1"/>
</dbReference>
<name>A0A1W6ZMQ8_9HYPH</name>
<gene>
    <name evidence="11" type="primary">atpB</name>
    <name evidence="13" type="ORF">CAK95_05535</name>
</gene>
<keyword evidence="3 11" id="KW-0813">Transport</keyword>
<dbReference type="InterPro" id="IPR035908">
    <property type="entry name" value="F0_ATP_A_sf"/>
</dbReference>
<dbReference type="Proteomes" id="UP000194137">
    <property type="component" value="Chromosome"/>
</dbReference>
<keyword evidence="11" id="KW-1003">Cell membrane</keyword>
<evidence type="ECO:0000256" key="12">
    <source>
        <dbReference type="RuleBase" id="RU000483"/>
    </source>
</evidence>
<accession>A0A1W6ZMQ8</accession>
<keyword evidence="6 11" id="KW-0375">Hydrogen ion transport</keyword>
<dbReference type="STRING" id="1235591.CAK95_05535"/>
<evidence type="ECO:0000256" key="7">
    <source>
        <dbReference type="ARBA" id="ARBA00022989"/>
    </source>
</evidence>
<evidence type="ECO:0000256" key="9">
    <source>
        <dbReference type="ARBA" id="ARBA00023136"/>
    </source>
</evidence>
<dbReference type="PROSITE" id="PS00449">
    <property type="entry name" value="ATPASE_A"/>
    <property type="match status" value="1"/>
</dbReference>
<evidence type="ECO:0000256" key="1">
    <source>
        <dbReference type="ARBA" id="ARBA00004141"/>
    </source>
</evidence>
<dbReference type="EMBL" id="CP021112">
    <property type="protein sequence ID" value="ARP98602.1"/>
    <property type="molecule type" value="Genomic_DNA"/>
</dbReference>
<evidence type="ECO:0000256" key="3">
    <source>
        <dbReference type="ARBA" id="ARBA00022448"/>
    </source>
</evidence>
<dbReference type="GO" id="GO:0005886">
    <property type="term" value="C:plasma membrane"/>
    <property type="evidence" value="ECO:0007669"/>
    <property type="project" value="UniProtKB-SubCell"/>
</dbReference>
<keyword evidence="4 11" id="KW-0138">CF(0)</keyword>
<dbReference type="NCBIfam" id="TIGR01131">
    <property type="entry name" value="ATP_synt_6_or_A"/>
    <property type="match status" value="1"/>
</dbReference>
<feature type="transmembrane region" description="Helical" evidence="11">
    <location>
        <begin position="84"/>
        <end position="104"/>
    </location>
</feature>
<evidence type="ECO:0000256" key="4">
    <source>
        <dbReference type="ARBA" id="ARBA00022547"/>
    </source>
</evidence>
<evidence type="ECO:0000313" key="14">
    <source>
        <dbReference type="Proteomes" id="UP000194137"/>
    </source>
</evidence>
<feature type="transmembrane region" description="Helical" evidence="11">
    <location>
        <begin position="220"/>
        <end position="242"/>
    </location>
</feature>
<dbReference type="RefSeq" id="WP_086087025.1">
    <property type="nucleotide sequence ID" value="NZ_CP021112.1"/>
</dbReference>
<dbReference type="GO" id="GO:0045259">
    <property type="term" value="C:proton-transporting ATP synthase complex"/>
    <property type="evidence" value="ECO:0007669"/>
    <property type="project" value="UniProtKB-KW"/>
</dbReference>
<protein>
    <recommendedName>
        <fullName evidence="11 12">ATP synthase subunit a</fullName>
    </recommendedName>
    <alternativeName>
        <fullName evidence="11">ATP synthase F0 sector subunit a</fullName>
    </alternativeName>
    <alternativeName>
        <fullName evidence="11">F-ATPase subunit 6</fullName>
    </alternativeName>
</protein>